<protein>
    <recommendedName>
        <fullName evidence="1">DUF2470 domain-containing protein</fullName>
    </recommendedName>
</protein>
<dbReference type="Proteomes" id="UP000679307">
    <property type="component" value="Chromosome"/>
</dbReference>
<gene>
    <name evidence="2" type="ORF">ENKNEFLB_00089</name>
</gene>
<sequence length="98" mass="10542">MPFDDATCDAVLAHMNDDHRDDSLRIVQAHGHPGATAAEMTGLDEHGGTWHVTEGSAEATLRVGWPDGPVTERADLRGAVVALHDESVRLLSAPQDHR</sequence>
<dbReference type="InterPro" id="IPR037119">
    <property type="entry name" value="Haem_oxidase_HugZ-like_sf"/>
</dbReference>
<proteinExistence type="predicted"/>
<keyword evidence="3" id="KW-1185">Reference proteome</keyword>
<dbReference type="Pfam" id="PF10615">
    <property type="entry name" value="DUF2470"/>
    <property type="match status" value="1"/>
</dbReference>
<evidence type="ECO:0000313" key="3">
    <source>
        <dbReference type="Proteomes" id="UP000679307"/>
    </source>
</evidence>
<dbReference type="EMBL" id="CP075371">
    <property type="protein sequence ID" value="QVT77724.1"/>
    <property type="molecule type" value="Genomic_DNA"/>
</dbReference>
<dbReference type="SUPFAM" id="SSF50475">
    <property type="entry name" value="FMN-binding split barrel"/>
    <property type="match status" value="1"/>
</dbReference>
<name>A0ABX8EBM9_9ACTN</name>
<organism evidence="2 3">
    <name type="scientific">Nocardioides aquaticus</name>
    <dbReference type="NCBI Taxonomy" id="160826"/>
    <lineage>
        <taxon>Bacteria</taxon>
        <taxon>Bacillati</taxon>
        <taxon>Actinomycetota</taxon>
        <taxon>Actinomycetes</taxon>
        <taxon>Propionibacteriales</taxon>
        <taxon>Nocardioidaceae</taxon>
        <taxon>Nocardioides</taxon>
    </lineage>
</organism>
<evidence type="ECO:0000313" key="2">
    <source>
        <dbReference type="EMBL" id="QVT77724.1"/>
    </source>
</evidence>
<evidence type="ECO:0000259" key="1">
    <source>
        <dbReference type="Pfam" id="PF10615"/>
    </source>
</evidence>
<accession>A0ABX8EBM9</accession>
<dbReference type="RefSeq" id="WP_214057400.1">
    <property type="nucleotide sequence ID" value="NZ_CP075371.1"/>
</dbReference>
<feature type="domain" description="DUF2470" evidence="1">
    <location>
        <begin position="10"/>
        <end position="83"/>
    </location>
</feature>
<dbReference type="InterPro" id="IPR019595">
    <property type="entry name" value="DUF2470"/>
</dbReference>
<reference evidence="2 3" key="1">
    <citation type="submission" date="2021-05" db="EMBL/GenBank/DDBJ databases">
        <title>Complete genome of Nocardioides aquaticus KCTC 9944T isolated from meromictic and hypersaline Ekho Lake, Antarctica.</title>
        <authorList>
            <person name="Hwang K."/>
            <person name="Kim K.M."/>
            <person name="Choe H."/>
        </authorList>
    </citation>
    <scope>NUCLEOTIDE SEQUENCE [LARGE SCALE GENOMIC DNA]</scope>
    <source>
        <strain evidence="2 3">KCTC 9944</strain>
    </source>
</reference>
<dbReference type="Gene3D" id="3.20.180.10">
    <property type="entry name" value="PNP-oxidase-like"/>
    <property type="match status" value="1"/>
</dbReference>